<reference evidence="2 3" key="1">
    <citation type="submission" date="2019-04" db="EMBL/GenBank/DDBJ databases">
        <authorList>
            <person name="Feng G."/>
            <person name="Zhu H."/>
        </authorList>
    </citation>
    <scope>NUCLEOTIDE SEQUENCE [LARGE SCALE GENOMIC DNA]</scope>
    <source>
        <strain evidence="2 3">6HR-1</strain>
    </source>
</reference>
<dbReference type="EMBL" id="SRLB01000043">
    <property type="protein sequence ID" value="TGD94591.1"/>
    <property type="molecule type" value="Genomic_DNA"/>
</dbReference>
<protein>
    <submittedName>
        <fullName evidence="2">Uncharacterized protein</fullName>
    </submittedName>
</protein>
<keyword evidence="1" id="KW-0472">Membrane</keyword>
<gene>
    <name evidence="2" type="ORF">EU555_32070</name>
</gene>
<dbReference type="RefSeq" id="WP_135419386.1">
    <property type="nucleotide sequence ID" value="NZ_SRLB01000043.1"/>
</dbReference>
<dbReference type="Proteomes" id="UP000297535">
    <property type="component" value="Unassembled WGS sequence"/>
</dbReference>
<evidence type="ECO:0000313" key="2">
    <source>
        <dbReference type="EMBL" id="TGD94591.1"/>
    </source>
</evidence>
<sequence length="187" mass="20210">MAPLVEALARTVVYLGQQRSALALTAEDVTGRLGGLLLDGREFADAEADRFRAECQAAEAETVRRLSTVLADTAERALTDRVRALDRRTAVLVGLAVAGALILGISGGWWAGDRSARAEITTIEDSVRAAFREGPGAAALWTDLMRWNDPKAALATCREAGEILIQGGRRACRIPFWIERPPPAQRM</sequence>
<dbReference type="OrthoDB" id="7277742at2"/>
<name>A0A4Z0NG45_9HYPH</name>
<evidence type="ECO:0000313" key="3">
    <source>
        <dbReference type="Proteomes" id="UP000297535"/>
    </source>
</evidence>
<accession>A0A4Z0NG45</accession>
<comment type="caution">
    <text evidence="2">The sequence shown here is derived from an EMBL/GenBank/DDBJ whole genome shotgun (WGS) entry which is preliminary data.</text>
</comment>
<keyword evidence="1" id="KW-0812">Transmembrane</keyword>
<keyword evidence="3" id="KW-1185">Reference proteome</keyword>
<keyword evidence="1" id="KW-1133">Transmembrane helix</keyword>
<feature type="transmembrane region" description="Helical" evidence="1">
    <location>
        <begin position="90"/>
        <end position="111"/>
    </location>
</feature>
<evidence type="ECO:0000256" key="1">
    <source>
        <dbReference type="SAM" id="Phobius"/>
    </source>
</evidence>
<organism evidence="2 3">
    <name type="scientific">Methylobacterium nonmethylotrophicum</name>
    <dbReference type="NCBI Taxonomy" id="1141884"/>
    <lineage>
        <taxon>Bacteria</taxon>
        <taxon>Pseudomonadati</taxon>
        <taxon>Pseudomonadota</taxon>
        <taxon>Alphaproteobacteria</taxon>
        <taxon>Hyphomicrobiales</taxon>
        <taxon>Methylobacteriaceae</taxon>
        <taxon>Methylobacterium</taxon>
    </lineage>
</organism>
<proteinExistence type="predicted"/>
<dbReference type="AlphaFoldDB" id="A0A4Z0NG45"/>